<feature type="transmembrane region" description="Helical" evidence="8">
    <location>
        <begin position="347"/>
        <end position="367"/>
    </location>
</feature>
<evidence type="ECO:0000256" key="1">
    <source>
        <dbReference type="ARBA" id="ARBA00004651"/>
    </source>
</evidence>
<dbReference type="GO" id="GO:0005886">
    <property type="term" value="C:plasma membrane"/>
    <property type="evidence" value="ECO:0007669"/>
    <property type="project" value="UniProtKB-SubCell"/>
</dbReference>
<feature type="transmembrane region" description="Helical" evidence="8">
    <location>
        <begin position="285"/>
        <end position="305"/>
    </location>
</feature>
<keyword evidence="5 8" id="KW-0812">Transmembrane</keyword>
<evidence type="ECO:0000256" key="2">
    <source>
        <dbReference type="ARBA" id="ARBA00022475"/>
    </source>
</evidence>
<feature type="transmembrane region" description="Helical" evidence="8">
    <location>
        <begin position="130"/>
        <end position="146"/>
    </location>
</feature>
<organism evidence="10 11">
    <name type="scientific">Haloflavibacter putidus</name>
    <dbReference type="NCBI Taxonomy" id="2576776"/>
    <lineage>
        <taxon>Bacteria</taxon>
        <taxon>Pseudomonadati</taxon>
        <taxon>Bacteroidota</taxon>
        <taxon>Flavobacteriia</taxon>
        <taxon>Flavobacteriales</taxon>
        <taxon>Flavobacteriaceae</taxon>
        <taxon>Haloflavibacter</taxon>
    </lineage>
</organism>
<feature type="transmembrane region" description="Helical" evidence="8">
    <location>
        <begin position="317"/>
        <end position="341"/>
    </location>
</feature>
<dbReference type="GO" id="GO:0006493">
    <property type="term" value="P:protein O-linked glycosylation"/>
    <property type="evidence" value="ECO:0007669"/>
    <property type="project" value="InterPro"/>
</dbReference>
<name>A0A507ZM47_9FLAO</name>
<comment type="subcellular location">
    <subcellularLocation>
        <location evidence="1">Cell membrane</location>
        <topology evidence="1">Multi-pass membrane protein</topology>
    </subcellularLocation>
</comment>
<evidence type="ECO:0000256" key="8">
    <source>
        <dbReference type="SAM" id="Phobius"/>
    </source>
</evidence>
<evidence type="ECO:0000313" key="10">
    <source>
        <dbReference type="EMBL" id="TQD37761.1"/>
    </source>
</evidence>
<dbReference type="GO" id="GO:0010041">
    <property type="term" value="P:response to iron(III) ion"/>
    <property type="evidence" value="ECO:0007669"/>
    <property type="project" value="TreeGrafter"/>
</dbReference>
<dbReference type="Proteomes" id="UP000317169">
    <property type="component" value="Unassembled WGS sequence"/>
</dbReference>
<keyword evidence="6 8" id="KW-1133">Transmembrane helix</keyword>
<keyword evidence="11" id="KW-1185">Reference proteome</keyword>
<evidence type="ECO:0000313" key="11">
    <source>
        <dbReference type="Proteomes" id="UP000317169"/>
    </source>
</evidence>
<evidence type="ECO:0000256" key="5">
    <source>
        <dbReference type="ARBA" id="ARBA00022692"/>
    </source>
</evidence>
<dbReference type="EMBL" id="VIAR01000009">
    <property type="protein sequence ID" value="TQD37761.1"/>
    <property type="molecule type" value="Genomic_DNA"/>
</dbReference>
<keyword evidence="7 8" id="KW-0472">Membrane</keyword>
<dbReference type="PANTHER" id="PTHR33908:SF3">
    <property type="entry name" value="UNDECAPRENYL PHOSPHATE-ALPHA-4-AMINO-4-DEOXY-L-ARABINOSE ARABINOSYL TRANSFERASE"/>
    <property type="match status" value="1"/>
</dbReference>
<feature type="transmembrane region" description="Helical" evidence="8">
    <location>
        <begin position="180"/>
        <end position="197"/>
    </location>
</feature>
<reference evidence="10 11" key="1">
    <citation type="submission" date="2019-06" db="EMBL/GenBank/DDBJ databases">
        <title>Flavibacter putida gen. nov., sp. nov., a novel marine bacterium of the family Flavobacteriaceae isolated from coastal seawater.</title>
        <authorList>
            <person name="Feng X."/>
        </authorList>
    </citation>
    <scope>NUCLEOTIDE SEQUENCE [LARGE SCALE GENOMIC DNA]</scope>
    <source>
        <strain evidence="10 11">PLHSN227</strain>
    </source>
</reference>
<keyword evidence="3" id="KW-0328">Glycosyltransferase</keyword>
<feature type="transmembrane region" description="Helical" evidence="8">
    <location>
        <begin position="84"/>
        <end position="101"/>
    </location>
</feature>
<evidence type="ECO:0000256" key="3">
    <source>
        <dbReference type="ARBA" id="ARBA00022676"/>
    </source>
</evidence>
<feature type="domain" description="ArnT-like N-terminal" evidence="9">
    <location>
        <begin position="30"/>
        <end position="200"/>
    </location>
</feature>
<evidence type="ECO:0000256" key="7">
    <source>
        <dbReference type="ARBA" id="ARBA00023136"/>
    </source>
</evidence>
<dbReference type="GO" id="GO:0000030">
    <property type="term" value="F:mannosyltransferase activity"/>
    <property type="evidence" value="ECO:0007669"/>
    <property type="project" value="InterPro"/>
</dbReference>
<feature type="transmembrane region" description="Helical" evidence="8">
    <location>
        <begin position="107"/>
        <end position="123"/>
    </location>
</feature>
<evidence type="ECO:0000256" key="4">
    <source>
        <dbReference type="ARBA" id="ARBA00022679"/>
    </source>
</evidence>
<sequence>MEARNFITAREMLNQNSWLLTTMNNLPRYEKPPLPTWLTAISAYLFGIKNLFAMRLPAALSSILLLICFYKFLPKFKISFKQSFLSSLVLATSFYIIFSGRNGQWDIFTHAFMLVSINYLWNFFSRSKQLYENAILAALFFGFSFMSKGPVSLYALLLPFLLAYGIVYKYKNFKKKSKAFILFILLSIVISAWWFVYVRLADPVAFIEITSQETSRWGSYNIRPFYYYWSFFTQSGIWTIPTFVGLLYPYLKHRVSNKKAYLFSFLWTILSVVLLSIIPEKKSRYLLPVLIPMAFNTGFYIDYLFRKFSSMPLKEKAIVYFNNGLIALIGIAFPFLGYFLLDLEGFWGYYIATSVLLFGIGIAKFFYLNRQEYSKVFYLSIAFICVIIVIGLPLINCFLDNPKFKNIAELQTSAQDNNFTVYEYGGATPELIWEFGKPILQIHLREDVFPKKEKFGVLVHPKNKDFLEKIEGKYKIVERARYDLNYVNPEKSGYKLRLVRDFYLIKKID</sequence>
<dbReference type="PANTHER" id="PTHR33908">
    <property type="entry name" value="MANNOSYLTRANSFERASE YKCB-RELATED"/>
    <property type="match status" value="1"/>
</dbReference>
<keyword evidence="4 10" id="KW-0808">Transferase</keyword>
<feature type="transmembrane region" description="Helical" evidence="8">
    <location>
        <begin position="260"/>
        <end position="279"/>
    </location>
</feature>
<protein>
    <submittedName>
        <fullName evidence="10">Phospholipid carrier-dependent glycosyltransferase</fullName>
    </submittedName>
</protein>
<dbReference type="GO" id="GO:0016763">
    <property type="term" value="F:pentosyltransferase activity"/>
    <property type="evidence" value="ECO:0007669"/>
    <property type="project" value="TreeGrafter"/>
</dbReference>
<proteinExistence type="predicted"/>
<dbReference type="InterPro" id="IPR050297">
    <property type="entry name" value="LipidA_mod_glycosyltrf_83"/>
</dbReference>
<gene>
    <name evidence="10" type="ORF">FKR84_09825</name>
</gene>
<dbReference type="RefSeq" id="WP_141422136.1">
    <property type="nucleotide sequence ID" value="NZ_VIAR01000009.1"/>
</dbReference>
<dbReference type="AlphaFoldDB" id="A0A507ZM47"/>
<feature type="transmembrane region" description="Helical" evidence="8">
    <location>
        <begin position="52"/>
        <end position="72"/>
    </location>
</feature>
<evidence type="ECO:0000256" key="6">
    <source>
        <dbReference type="ARBA" id="ARBA00022989"/>
    </source>
</evidence>
<accession>A0A507ZM47</accession>
<keyword evidence="2" id="KW-1003">Cell membrane</keyword>
<feature type="transmembrane region" description="Helical" evidence="8">
    <location>
        <begin position="226"/>
        <end position="248"/>
    </location>
</feature>
<dbReference type="Pfam" id="PF02366">
    <property type="entry name" value="PMT"/>
    <property type="match status" value="1"/>
</dbReference>
<dbReference type="InterPro" id="IPR003342">
    <property type="entry name" value="ArnT-like_N"/>
</dbReference>
<dbReference type="OrthoDB" id="8353433at2"/>
<feature type="transmembrane region" description="Helical" evidence="8">
    <location>
        <begin position="376"/>
        <end position="395"/>
    </location>
</feature>
<dbReference type="GO" id="GO:0009103">
    <property type="term" value="P:lipopolysaccharide biosynthetic process"/>
    <property type="evidence" value="ECO:0007669"/>
    <property type="project" value="UniProtKB-ARBA"/>
</dbReference>
<comment type="caution">
    <text evidence="10">The sequence shown here is derived from an EMBL/GenBank/DDBJ whole genome shotgun (WGS) entry which is preliminary data.</text>
</comment>
<evidence type="ECO:0000259" key="9">
    <source>
        <dbReference type="Pfam" id="PF02366"/>
    </source>
</evidence>